<dbReference type="InterPro" id="IPR050135">
    <property type="entry name" value="dGTPase-like"/>
</dbReference>
<dbReference type="Gene3D" id="1.10.3210.10">
    <property type="entry name" value="Hypothetical protein af1432"/>
    <property type="match status" value="1"/>
</dbReference>
<comment type="caution">
    <text evidence="7">The sequence shown here is derived from an EMBL/GenBank/DDBJ whole genome shotgun (WGS) entry which is preliminary data.</text>
</comment>
<keyword evidence="4 5" id="KW-0472">Membrane</keyword>
<dbReference type="EMBL" id="JADFTS010000008">
    <property type="protein sequence ID" value="KAF9590987.1"/>
    <property type="molecule type" value="Genomic_DNA"/>
</dbReference>
<evidence type="ECO:0000256" key="5">
    <source>
        <dbReference type="SAM" id="Phobius"/>
    </source>
</evidence>
<dbReference type="InterPro" id="IPR008521">
    <property type="entry name" value="Mg_trans_NIPA"/>
</dbReference>
<dbReference type="GO" id="GO:0005769">
    <property type="term" value="C:early endosome"/>
    <property type="evidence" value="ECO:0007669"/>
    <property type="project" value="UniProtKB-SubCell"/>
</dbReference>
<dbReference type="GO" id="GO:0008832">
    <property type="term" value="F:dGTPase activity"/>
    <property type="evidence" value="ECO:0007669"/>
    <property type="project" value="TreeGrafter"/>
</dbReference>
<keyword evidence="2 5" id="KW-0812">Transmembrane</keyword>
<dbReference type="Pfam" id="PF05653">
    <property type="entry name" value="Mg_trans_NIPA"/>
    <property type="match status" value="1"/>
</dbReference>
<feature type="transmembrane region" description="Helical" evidence="5">
    <location>
        <begin position="6"/>
        <end position="29"/>
    </location>
</feature>
<dbReference type="CDD" id="cd00077">
    <property type="entry name" value="HDc"/>
    <property type="match status" value="1"/>
</dbReference>
<dbReference type="GO" id="GO:0006203">
    <property type="term" value="P:dGTP catabolic process"/>
    <property type="evidence" value="ECO:0007669"/>
    <property type="project" value="TreeGrafter"/>
</dbReference>
<sequence length="238" mass="26129">MISGHWILSTLQLFLISIMPCSTSFTILVNAIMFKDYSGQSVSSIASTICGFITELSGTAVLHSTRDPDPAPSAGAVHSLFEHSIGVYFLAGEAVEKLQKYHGLKFGVEPIDLQTVKLARLLHDIGHGPFSHLYEREFLPRVLNGCTWPSLHTFFTELTEVLELLVFSMTLDYSGQSVSSIASTICGFITVLSGTAMLHSTRDPDLAPSADKQLDATSVEDQNKKCLFLWKHPSEVYS</sequence>
<dbReference type="Proteomes" id="UP000631114">
    <property type="component" value="Unassembled WGS sequence"/>
</dbReference>
<protein>
    <recommendedName>
        <fullName evidence="6">HD domain-containing protein</fullName>
    </recommendedName>
</protein>
<dbReference type="PANTHER" id="PTHR11373:SF4">
    <property type="entry name" value="DEOXYNUCLEOSIDE TRIPHOSPHATE TRIPHOSPHOHYDROLASE SAMHD1"/>
    <property type="match status" value="1"/>
</dbReference>
<evidence type="ECO:0000313" key="7">
    <source>
        <dbReference type="EMBL" id="KAF9590987.1"/>
    </source>
</evidence>
<keyword evidence="3 5" id="KW-1133">Transmembrane helix</keyword>
<dbReference type="GO" id="GO:0015095">
    <property type="term" value="F:magnesium ion transmembrane transporter activity"/>
    <property type="evidence" value="ECO:0007669"/>
    <property type="project" value="InterPro"/>
</dbReference>
<evidence type="ECO:0000256" key="1">
    <source>
        <dbReference type="ARBA" id="ARBA00004141"/>
    </source>
</evidence>
<evidence type="ECO:0000313" key="8">
    <source>
        <dbReference type="Proteomes" id="UP000631114"/>
    </source>
</evidence>
<comment type="subcellular location">
    <subcellularLocation>
        <location evidence="1">Membrane</location>
        <topology evidence="1">Multi-pass membrane protein</topology>
    </subcellularLocation>
</comment>
<evidence type="ECO:0000259" key="6">
    <source>
        <dbReference type="Pfam" id="PF01966"/>
    </source>
</evidence>
<keyword evidence="8" id="KW-1185">Reference proteome</keyword>
<accession>A0A835H3B6</accession>
<dbReference type="AlphaFoldDB" id="A0A835H3B6"/>
<dbReference type="SUPFAM" id="SSF109604">
    <property type="entry name" value="HD-domain/PDEase-like"/>
    <property type="match status" value="1"/>
</dbReference>
<dbReference type="Pfam" id="PF01966">
    <property type="entry name" value="HD"/>
    <property type="match status" value="1"/>
</dbReference>
<dbReference type="GO" id="GO:0005634">
    <property type="term" value="C:nucleus"/>
    <property type="evidence" value="ECO:0007669"/>
    <property type="project" value="TreeGrafter"/>
</dbReference>
<gene>
    <name evidence="7" type="ORF">IFM89_000532</name>
</gene>
<evidence type="ECO:0000256" key="2">
    <source>
        <dbReference type="ARBA" id="ARBA00022692"/>
    </source>
</evidence>
<evidence type="ECO:0000256" key="3">
    <source>
        <dbReference type="ARBA" id="ARBA00022989"/>
    </source>
</evidence>
<proteinExistence type="predicted"/>
<dbReference type="InterPro" id="IPR006674">
    <property type="entry name" value="HD_domain"/>
</dbReference>
<dbReference type="OrthoDB" id="9991235at2759"/>
<reference evidence="7 8" key="1">
    <citation type="submission" date="2020-10" db="EMBL/GenBank/DDBJ databases">
        <title>The Coptis chinensis genome and diversification of protoberbering-type alkaloids.</title>
        <authorList>
            <person name="Wang B."/>
            <person name="Shu S."/>
            <person name="Song C."/>
            <person name="Liu Y."/>
        </authorList>
    </citation>
    <scope>NUCLEOTIDE SEQUENCE [LARGE SCALE GENOMIC DNA]</scope>
    <source>
        <strain evidence="7">HL-2020</strain>
        <tissue evidence="7">Leaf</tissue>
    </source>
</reference>
<organism evidence="7 8">
    <name type="scientific">Coptis chinensis</name>
    <dbReference type="NCBI Taxonomy" id="261450"/>
    <lineage>
        <taxon>Eukaryota</taxon>
        <taxon>Viridiplantae</taxon>
        <taxon>Streptophyta</taxon>
        <taxon>Embryophyta</taxon>
        <taxon>Tracheophyta</taxon>
        <taxon>Spermatophyta</taxon>
        <taxon>Magnoliopsida</taxon>
        <taxon>Ranunculales</taxon>
        <taxon>Ranunculaceae</taxon>
        <taxon>Coptidoideae</taxon>
        <taxon>Coptis</taxon>
    </lineage>
</organism>
<name>A0A835H3B6_9MAGN</name>
<dbReference type="GO" id="GO:0016020">
    <property type="term" value="C:membrane"/>
    <property type="evidence" value="ECO:0007669"/>
    <property type="project" value="UniProtKB-SubCell"/>
</dbReference>
<dbReference type="PANTHER" id="PTHR11373">
    <property type="entry name" value="DEOXYNUCLEOSIDE TRIPHOSPHATE TRIPHOSPHOHYDROLASE"/>
    <property type="match status" value="1"/>
</dbReference>
<feature type="domain" description="HD" evidence="6">
    <location>
        <begin position="81"/>
        <end position="137"/>
    </location>
</feature>
<dbReference type="InterPro" id="IPR003607">
    <property type="entry name" value="HD/PDEase_dom"/>
</dbReference>
<evidence type="ECO:0000256" key="4">
    <source>
        <dbReference type="ARBA" id="ARBA00023136"/>
    </source>
</evidence>